<dbReference type="InterPro" id="IPR044926">
    <property type="entry name" value="RGS_subdomain_2"/>
</dbReference>
<dbReference type="SUPFAM" id="SSF48097">
    <property type="entry name" value="Regulator of G-protein signaling, RGS"/>
    <property type="match status" value="1"/>
</dbReference>
<keyword evidence="5" id="KW-1185">Reference proteome</keyword>
<keyword evidence="2" id="KW-0812">Transmembrane</keyword>
<comment type="caution">
    <text evidence="4">The sequence shown here is derived from an EMBL/GenBank/DDBJ whole genome shotgun (WGS) entry which is preliminary data.</text>
</comment>
<dbReference type="OrthoDB" id="10414360at2759"/>
<dbReference type="PROSITE" id="PS50132">
    <property type="entry name" value="RGS"/>
    <property type="match status" value="1"/>
</dbReference>
<keyword evidence="2" id="KW-1133">Transmembrane helix</keyword>
<dbReference type="VEuPathDB" id="AmoebaDB:NF0026950"/>
<feature type="region of interest" description="Disordered" evidence="1">
    <location>
        <begin position="18"/>
        <end position="58"/>
    </location>
</feature>
<dbReference type="Gene3D" id="1.10.167.10">
    <property type="entry name" value="Regulator of G-protein Signalling 4, domain 2"/>
    <property type="match status" value="1"/>
</dbReference>
<dbReference type="VEuPathDB" id="AmoebaDB:FDP41_001442"/>
<dbReference type="EMBL" id="VFQX01000025">
    <property type="protein sequence ID" value="KAF0979525.1"/>
    <property type="molecule type" value="Genomic_DNA"/>
</dbReference>
<evidence type="ECO:0000259" key="3">
    <source>
        <dbReference type="PROSITE" id="PS50132"/>
    </source>
</evidence>
<keyword evidence="2" id="KW-0472">Membrane</keyword>
<dbReference type="RefSeq" id="XP_044564238.1">
    <property type="nucleotide sequence ID" value="XM_044704527.1"/>
</dbReference>
<accession>A0A6A5C1V7</accession>
<dbReference type="InterPro" id="IPR036305">
    <property type="entry name" value="RGS_sf"/>
</dbReference>
<proteinExistence type="predicted"/>
<feature type="compositionally biased region" description="Low complexity" evidence="1">
    <location>
        <begin position="26"/>
        <end position="50"/>
    </location>
</feature>
<dbReference type="InterPro" id="IPR016137">
    <property type="entry name" value="RGS"/>
</dbReference>
<dbReference type="GeneID" id="68108660"/>
<evidence type="ECO:0000313" key="5">
    <source>
        <dbReference type="Proteomes" id="UP000444721"/>
    </source>
</evidence>
<evidence type="ECO:0000256" key="1">
    <source>
        <dbReference type="SAM" id="MobiDB-lite"/>
    </source>
</evidence>
<feature type="region of interest" description="Disordered" evidence="1">
    <location>
        <begin position="430"/>
        <end position="452"/>
    </location>
</feature>
<organism evidence="4 5">
    <name type="scientific">Naegleria fowleri</name>
    <name type="common">Brain eating amoeba</name>
    <dbReference type="NCBI Taxonomy" id="5763"/>
    <lineage>
        <taxon>Eukaryota</taxon>
        <taxon>Discoba</taxon>
        <taxon>Heterolobosea</taxon>
        <taxon>Tetramitia</taxon>
        <taxon>Eutetramitia</taxon>
        <taxon>Vahlkampfiidae</taxon>
        <taxon>Naegleria</taxon>
    </lineage>
</organism>
<dbReference type="AlphaFoldDB" id="A0A6A5C1V7"/>
<evidence type="ECO:0000256" key="2">
    <source>
        <dbReference type="SAM" id="Phobius"/>
    </source>
</evidence>
<protein>
    <recommendedName>
        <fullName evidence="3">RGS domain-containing protein</fullName>
    </recommendedName>
</protein>
<dbReference type="PANTHER" id="PTHR10845">
    <property type="entry name" value="REGULATOR OF G PROTEIN SIGNALING"/>
    <property type="match status" value="1"/>
</dbReference>
<dbReference type="VEuPathDB" id="AmoebaDB:NfTy_045950"/>
<feature type="transmembrane region" description="Helical" evidence="2">
    <location>
        <begin position="86"/>
        <end position="111"/>
    </location>
</feature>
<dbReference type="SMART" id="SM00315">
    <property type="entry name" value="RGS"/>
    <property type="match status" value="1"/>
</dbReference>
<reference evidence="4 5" key="1">
    <citation type="journal article" date="2019" name="Sci. Rep.">
        <title>Nanopore sequencing improves the draft genome of the human pathogenic amoeba Naegleria fowleri.</title>
        <authorList>
            <person name="Liechti N."/>
            <person name="Schurch N."/>
            <person name="Bruggmann R."/>
            <person name="Wittwer M."/>
        </authorList>
    </citation>
    <scope>NUCLEOTIDE SEQUENCE [LARGE SCALE GENOMIC DNA]</scope>
    <source>
        <strain evidence="4 5">ATCC 30894</strain>
    </source>
</reference>
<feature type="transmembrane region" description="Helical" evidence="2">
    <location>
        <begin position="319"/>
        <end position="344"/>
    </location>
</feature>
<evidence type="ECO:0000313" key="4">
    <source>
        <dbReference type="EMBL" id="KAF0979525.1"/>
    </source>
</evidence>
<dbReference type="Pfam" id="PF00615">
    <property type="entry name" value="RGS"/>
    <property type="match status" value="1"/>
</dbReference>
<dbReference type="Proteomes" id="UP000444721">
    <property type="component" value="Unassembled WGS sequence"/>
</dbReference>
<feature type="domain" description="RGS" evidence="3">
    <location>
        <begin position="366"/>
        <end position="526"/>
    </location>
</feature>
<dbReference type="PANTHER" id="PTHR10845:SF192">
    <property type="entry name" value="DOUBLE HIT, ISOFORM B"/>
    <property type="match status" value="1"/>
</dbReference>
<name>A0A6A5C1V7_NAEFO</name>
<sequence>MSPPSEIHQSSSIELQEANHTSAIHSPQQSLPSQPSSPQPQQQPSSTSPPRQHDHSIPSAKNISVFSSPLRIRTCFGVVELSWMRLLSLLSLVVNVVAFIILLALIIWSYAAFQDLDTSTIEYTVMARLYRERLSYSSKTAALYSACLASLNVSVVTPPTSGTTSGSGTGTGTGPCRKRCRGRSTAEQLGIQATNTSQLSTTQAANYDLYVSQEAYTFYNTTLLYNQTISKLLSDLSDHEIQALNLTRLDSIDSSIQFEAQAVNLALKHNGTQALKVLFSDPTYQTKQAQFLQQVLDPVAFYVSDKQNSIAFVLKVQTVVSLVVILAAVSIVIPVVIATLVCALNRDAIQLERLRKANALMAIDTMRDPQLRKLFKAHCEKEFSVENFLVLEKIGQYKELAAKSIEIKMFLYDDTKSTLSDDTDISEANSEYSAMSSASTKKPKKDSTSKKPYTEADLMSYEKKKFELAKEIYNEFLDMNGSMTVNLSKKKTDVIKHKIEECANSAFPLLEDDLFDSIEREIAQLMLDTHRRFKESLAFKKQMKIDNINTRIKNAASQTK</sequence>
<gene>
    <name evidence="4" type="ORF">FDP41_001442</name>
</gene>